<keyword evidence="3" id="KW-1185">Reference proteome</keyword>
<name>A0AAE0NG74_9PEZI</name>
<comment type="caution">
    <text evidence="2">The sequence shown here is derived from an EMBL/GenBank/DDBJ whole genome shotgun (WGS) entry which is preliminary data.</text>
</comment>
<dbReference type="AlphaFoldDB" id="A0AAE0NG74"/>
<evidence type="ECO:0000256" key="1">
    <source>
        <dbReference type="SAM" id="MobiDB-lite"/>
    </source>
</evidence>
<organism evidence="2 3">
    <name type="scientific">Podospora didyma</name>
    <dbReference type="NCBI Taxonomy" id="330526"/>
    <lineage>
        <taxon>Eukaryota</taxon>
        <taxon>Fungi</taxon>
        <taxon>Dikarya</taxon>
        <taxon>Ascomycota</taxon>
        <taxon>Pezizomycotina</taxon>
        <taxon>Sordariomycetes</taxon>
        <taxon>Sordariomycetidae</taxon>
        <taxon>Sordariales</taxon>
        <taxon>Podosporaceae</taxon>
        <taxon>Podospora</taxon>
    </lineage>
</organism>
<gene>
    <name evidence="2" type="ORF">B0H63DRAFT_523696</name>
</gene>
<accession>A0AAE0NG74</accession>
<proteinExistence type="predicted"/>
<feature type="region of interest" description="Disordered" evidence="1">
    <location>
        <begin position="1"/>
        <end position="20"/>
    </location>
</feature>
<dbReference type="Proteomes" id="UP001285441">
    <property type="component" value="Unassembled WGS sequence"/>
</dbReference>
<reference evidence="2" key="1">
    <citation type="journal article" date="2023" name="Mol. Phylogenet. Evol.">
        <title>Genome-scale phylogeny and comparative genomics of the fungal order Sordariales.</title>
        <authorList>
            <person name="Hensen N."/>
            <person name="Bonometti L."/>
            <person name="Westerberg I."/>
            <person name="Brannstrom I.O."/>
            <person name="Guillou S."/>
            <person name="Cros-Aarteil S."/>
            <person name="Calhoun S."/>
            <person name="Haridas S."/>
            <person name="Kuo A."/>
            <person name="Mondo S."/>
            <person name="Pangilinan J."/>
            <person name="Riley R."/>
            <person name="LaButti K."/>
            <person name="Andreopoulos B."/>
            <person name="Lipzen A."/>
            <person name="Chen C."/>
            <person name="Yan M."/>
            <person name="Daum C."/>
            <person name="Ng V."/>
            <person name="Clum A."/>
            <person name="Steindorff A."/>
            <person name="Ohm R.A."/>
            <person name="Martin F."/>
            <person name="Silar P."/>
            <person name="Natvig D.O."/>
            <person name="Lalanne C."/>
            <person name="Gautier V."/>
            <person name="Ament-Velasquez S.L."/>
            <person name="Kruys A."/>
            <person name="Hutchinson M.I."/>
            <person name="Powell A.J."/>
            <person name="Barry K."/>
            <person name="Miller A.N."/>
            <person name="Grigoriev I.V."/>
            <person name="Debuchy R."/>
            <person name="Gladieux P."/>
            <person name="Hiltunen Thoren M."/>
            <person name="Johannesson H."/>
        </authorList>
    </citation>
    <scope>NUCLEOTIDE SEQUENCE</scope>
    <source>
        <strain evidence="2">CBS 232.78</strain>
    </source>
</reference>
<evidence type="ECO:0000313" key="2">
    <source>
        <dbReference type="EMBL" id="KAK3380958.1"/>
    </source>
</evidence>
<sequence length="253" mass="27085">MVPSTPDLASLDRAGEISDHQEEIGANRLADAASVQMQVDLSSPSSPSSPTRPIPKSFIWRLYGGRSSSSSNSLPLTEAPNVNDVNDMAVMVDVPVLRDSFDPWGHHHHEKDLSDDEQCKGCSRIARARAAMAHLPVSVRASVPLPDRALASHARSEFLLPSVLSNQICSVVSCRDCIFHFWCSTPTPAIVVPQKHGPSPSSGTQDTHQLEVRRLQVPDELDPTVCASRGVLPPNVSRCPHSGALAVGGGAID</sequence>
<dbReference type="EMBL" id="JAULSW010000005">
    <property type="protein sequence ID" value="KAK3380958.1"/>
    <property type="molecule type" value="Genomic_DNA"/>
</dbReference>
<protein>
    <submittedName>
        <fullName evidence="2">Uncharacterized protein</fullName>
    </submittedName>
</protein>
<evidence type="ECO:0000313" key="3">
    <source>
        <dbReference type="Proteomes" id="UP001285441"/>
    </source>
</evidence>
<reference evidence="2" key="2">
    <citation type="submission" date="2023-06" db="EMBL/GenBank/DDBJ databases">
        <authorList>
            <consortium name="Lawrence Berkeley National Laboratory"/>
            <person name="Haridas S."/>
            <person name="Hensen N."/>
            <person name="Bonometti L."/>
            <person name="Westerberg I."/>
            <person name="Brannstrom I.O."/>
            <person name="Guillou S."/>
            <person name="Cros-Aarteil S."/>
            <person name="Calhoun S."/>
            <person name="Kuo A."/>
            <person name="Mondo S."/>
            <person name="Pangilinan J."/>
            <person name="Riley R."/>
            <person name="LaButti K."/>
            <person name="Andreopoulos B."/>
            <person name="Lipzen A."/>
            <person name="Chen C."/>
            <person name="Yanf M."/>
            <person name="Daum C."/>
            <person name="Ng V."/>
            <person name="Clum A."/>
            <person name="Steindorff A."/>
            <person name="Ohm R."/>
            <person name="Martin F."/>
            <person name="Silar P."/>
            <person name="Natvig D."/>
            <person name="Lalanne C."/>
            <person name="Gautier V."/>
            <person name="Ament-velasquez S.L."/>
            <person name="Kruys A."/>
            <person name="Hutchinson M.I."/>
            <person name="Powell A.J."/>
            <person name="Barry K."/>
            <person name="Miller A.N."/>
            <person name="Grigoriev I.V."/>
            <person name="Debuchy R."/>
            <person name="Gladieux P."/>
            <person name="Thoren M.H."/>
            <person name="Johannesson H."/>
        </authorList>
    </citation>
    <scope>NUCLEOTIDE SEQUENCE</scope>
    <source>
        <strain evidence="2">CBS 232.78</strain>
    </source>
</reference>